<dbReference type="AlphaFoldDB" id="A0A7X0U0X1"/>
<dbReference type="RefSeq" id="WP_185105009.1">
    <property type="nucleotide sequence ID" value="NZ_JACHMI010000001.1"/>
</dbReference>
<proteinExistence type="predicted"/>
<reference evidence="3 4" key="1">
    <citation type="submission" date="2020-08" db="EMBL/GenBank/DDBJ databases">
        <title>Sequencing the genomes of 1000 actinobacteria strains.</title>
        <authorList>
            <person name="Klenk H.-P."/>
        </authorList>
    </citation>
    <scope>NUCLEOTIDE SEQUENCE [LARGE SCALE GENOMIC DNA]</scope>
    <source>
        <strain evidence="3 4">DSM 43768</strain>
    </source>
</reference>
<evidence type="ECO:0000259" key="2">
    <source>
        <dbReference type="Pfam" id="PF13930"/>
    </source>
</evidence>
<sequence>MPALLPALRRASAAALLLTAGAAAPAYAPDSAPCERHLKPAHTYHAHRQTFTTDDAGRPAEALARKLVDRSAPRTACQSTVGEWGGRGDWNGGHLIAASFDGVGLRYNLVPMRGRQINQGLMKRVEDGARACLEGDGAVTDYRVRLRYPGRTALVPDQIRISLSASRTLEFALPNRELTAKELRTRQEEIAKAFQEFCGNGIGRQQMIRRNVVGSLHARP</sequence>
<feature type="signal peptide" evidence="1">
    <location>
        <begin position="1"/>
        <end position="28"/>
    </location>
</feature>
<dbReference type="InterPro" id="IPR044927">
    <property type="entry name" value="Endonuclea_NS_2"/>
</dbReference>
<evidence type="ECO:0000313" key="3">
    <source>
        <dbReference type="EMBL" id="MBB6550800.1"/>
    </source>
</evidence>
<dbReference type="Pfam" id="PF13930">
    <property type="entry name" value="Endonuclea_NS_2"/>
    <property type="match status" value="1"/>
</dbReference>
<name>A0A7X0U0X1_9ACTN</name>
<keyword evidence="4" id="KW-1185">Reference proteome</keyword>
<dbReference type="EMBL" id="JACHMI010000001">
    <property type="protein sequence ID" value="MBB6550800.1"/>
    <property type="molecule type" value="Genomic_DNA"/>
</dbReference>
<gene>
    <name evidence="3" type="ORF">HD593_005595</name>
</gene>
<feature type="chain" id="PRO_5030792205" description="Type VII secretion system protein EssD-like domain-containing protein" evidence="1">
    <location>
        <begin position="29"/>
        <end position="220"/>
    </location>
</feature>
<accession>A0A7X0U0X1</accession>
<evidence type="ECO:0000313" key="4">
    <source>
        <dbReference type="Proteomes" id="UP000565579"/>
    </source>
</evidence>
<protein>
    <recommendedName>
        <fullName evidence="2">Type VII secretion system protein EssD-like domain-containing protein</fullName>
    </recommendedName>
</protein>
<keyword evidence="1" id="KW-0732">Signal</keyword>
<organism evidence="3 4">
    <name type="scientific">Nonomuraea rubra</name>
    <dbReference type="NCBI Taxonomy" id="46180"/>
    <lineage>
        <taxon>Bacteria</taxon>
        <taxon>Bacillati</taxon>
        <taxon>Actinomycetota</taxon>
        <taxon>Actinomycetes</taxon>
        <taxon>Streptosporangiales</taxon>
        <taxon>Streptosporangiaceae</taxon>
        <taxon>Nonomuraea</taxon>
    </lineage>
</organism>
<dbReference type="Gene3D" id="3.40.570.10">
    <property type="entry name" value="Extracellular Endonuclease, subunit A"/>
    <property type="match status" value="1"/>
</dbReference>
<comment type="caution">
    <text evidence="3">The sequence shown here is derived from an EMBL/GenBank/DDBJ whole genome shotgun (WGS) entry which is preliminary data.</text>
</comment>
<dbReference type="InterPro" id="IPR044929">
    <property type="entry name" value="DNA/RNA_non-sp_Endonuclease_sf"/>
</dbReference>
<dbReference type="Proteomes" id="UP000565579">
    <property type="component" value="Unassembled WGS sequence"/>
</dbReference>
<feature type="domain" description="Type VII secretion system protein EssD-like" evidence="2">
    <location>
        <begin position="43"/>
        <end position="161"/>
    </location>
</feature>
<evidence type="ECO:0000256" key="1">
    <source>
        <dbReference type="SAM" id="SignalP"/>
    </source>
</evidence>